<dbReference type="Proteomes" id="UP000299102">
    <property type="component" value="Unassembled WGS sequence"/>
</dbReference>
<comment type="caution">
    <text evidence="2">The sequence shown here is derived from an EMBL/GenBank/DDBJ whole genome shotgun (WGS) entry which is preliminary data.</text>
</comment>
<name>A0A4C1XEB9_EUMVA</name>
<proteinExistence type="predicted"/>
<feature type="compositionally biased region" description="Basic and acidic residues" evidence="1">
    <location>
        <begin position="17"/>
        <end position="38"/>
    </location>
</feature>
<keyword evidence="3" id="KW-1185">Reference proteome</keyword>
<dbReference type="AlphaFoldDB" id="A0A4C1XEB9"/>
<evidence type="ECO:0000256" key="1">
    <source>
        <dbReference type="SAM" id="MobiDB-lite"/>
    </source>
</evidence>
<feature type="region of interest" description="Disordered" evidence="1">
    <location>
        <begin position="1"/>
        <end position="93"/>
    </location>
</feature>
<gene>
    <name evidence="2" type="ORF">EVAR_41113_1</name>
</gene>
<accession>A0A4C1XEB9</accession>
<feature type="compositionally biased region" description="Basic and acidic residues" evidence="1">
    <location>
        <begin position="53"/>
        <end position="84"/>
    </location>
</feature>
<evidence type="ECO:0000313" key="3">
    <source>
        <dbReference type="Proteomes" id="UP000299102"/>
    </source>
</evidence>
<evidence type="ECO:0000313" key="2">
    <source>
        <dbReference type="EMBL" id="GBP60774.1"/>
    </source>
</evidence>
<reference evidence="2 3" key="1">
    <citation type="journal article" date="2019" name="Commun. Biol.">
        <title>The bagworm genome reveals a unique fibroin gene that provides high tensile strength.</title>
        <authorList>
            <person name="Kono N."/>
            <person name="Nakamura H."/>
            <person name="Ohtoshi R."/>
            <person name="Tomita M."/>
            <person name="Numata K."/>
            <person name="Arakawa K."/>
        </authorList>
    </citation>
    <scope>NUCLEOTIDE SEQUENCE [LARGE SCALE GENOMIC DNA]</scope>
</reference>
<organism evidence="2 3">
    <name type="scientific">Eumeta variegata</name>
    <name type="common">Bagworm moth</name>
    <name type="synonym">Eumeta japonica</name>
    <dbReference type="NCBI Taxonomy" id="151549"/>
    <lineage>
        <taxon>Eukaryota</taxon>
        <taxon>Metazoa</taxon>
        <taxon>Ecdysozoa</taxon>
        <taxon>Arthropoda</taxon>
        <taxon>Hexapoda</taxon>
        <taxon>Insecta</taxon>
        <taxon>Pterygota</taxon>
        <taxon>Neoptera</taxon>
        <taxon>Endopterygota</taxon>
        <taxon>Lepidoptera</taxon>
        <taxon>Glossata</taxon>
        <taxon>Ditrysia</taxon>
        <taxon>Tineoidea</taxon>
        <taxon>Psychidae</taxon>
        <taxon>Oiketicinae</taxon>
        <taxon>Eumeta</taxon>
    </lineage>
</organism>
<feature type="compositionally biased region" description="Basic residues" evidence="1">
    <location>
        <begin position="7"/>
        <end position="16"/>
    </location>
</feature>
<protein>
    <submittedName>
        <fullName evidence="2">Uncharacterized protein</fullName>
    </submittedName>
</protein>
<dbReference type="EMBL" id="BGZK01000795">
    <property type="protein sequence ID" value="GBP60774.1"/>
    <property type="molecule type" value="Genomic_DNA"/>
</dbReference>
<sequence>MAPKKASIGKKSSKLKNVKEKRANETADERELRLEKNRNRISTRINIETEEERESRLQQDRDKKSSSRATEKIQKRTQRLDANRNRMAQSQNK</sequence>